<dbReference type="PIRSF" id="PIRSF039050">
    <property type="entry name" value="Ade_cyc"/>
    <property type="match status" value="1"/>
</dbReference>
<evidence type="ECO:0000313" key="22">
    <source>
        <dbReference type="EMBL" id="KAG5678167.1"/>
    </source>
</evidence>
<dbReference type="SMART" id="SM00044">
    <property type="entry name" value="CYCc"/>
    <property type="match status" value="2"/>
</dbReference>
<evidence type="ECO:0000256" key="8">
    <source>
        <dbReference type="ARBA" id="ARBA00022737"/>
    </source>
</evidence>
<dbReference type="Gene3D" id="3.30.70.1230">
    <property type="entry name" value="Nucleotide cyclase"/>
    <property type="match status" value="2"/>
</dbReference>
<comment type="catalytic activity">
    <reaction evidence="1 17">
        <text>ATP = 3',5'-cyclic AMP + diphosphate</text>
        <dbReference type="Rhea" id="RHEA:15389"/>
        <dbReference type="ChEBI" id="CHEBI:30616"/>
        <dbReference type="ChEBI" id="CHEBI:33019"/>
        <dbReference type="ChEBI" id="CHEBI:58165"/>
        <dbReference type="EC" id="4.6.1.1"/>
    </reaction>
</comment>
<evidence type="ECO:0000256" key="20">
    <source>
        <dbReference type="SAM" id="Phobius"/>
    </source>
</evidence>
<dbReference type="PROSITE" id="PS50125">
    <property type="entry name" value="GUANYLATE_CYCLASE_2"/>
    <property type="match status" value="2"/>
</dbReference>
<feature type="transmembrane region" description="Helical" evidence="20">
    <location>
        <begin position="814"/>
        <end position="832"/>
    </location>
</feature>
<feature type="transmembrane region" description="Helical" evidence="20">
    <location>
        <begin position="209"/>
        <end position="230"/>
    </location>
</feature>
<organism evidence="22 23">
    <name type="scientific">Polypedilum vanderplanki</name>
    <name type="common">Sleeping chironomid midge</name>
    <dbReference type="NCBI Taxonomy" id="319348"/>
    <lineage>
        <taxon>Eukaryota</taxon>
        <taxon>Metazoa</taxon>
        <taxon>Ecdysozoa</taxon>
        <taxon>Arthropoda</taxon>
        <taxon>Hexapoda</taxon>
        <taxon>Insecta</taxon>
        <taxon>Pterygota</taxon>
        <taxon>Neoptera</taxon>
        <taxon>Endopterygota</taxon>
        <taxon>Diptera</taxon>
        <taxon>Nematocera</taxon>
        <taxon>Chironomoidea</taxon>
        <taxon>Chironomidae</taxon>
        <taxon>Chironominae</taxon>
        <taxon>Polypedilum</taxon>
        <taxon>Polypedilum</taxon>
    </lineage>
</organism>
<evidence type="ECO:0000256" key="2">
    <source>
        <dbReference type="ARBA" id="ARBA00001936"/>
    </source>
</evidence>
<evidence type="ECO:0000256" key="10">
    <source>
        <dbReference type="ARBA" id="ARBA00022840"/>
    </source>
</evidence>
<dbReference type="EMBL" id="JADBJN010000002">
    <property type="protein sequence ID" value="KAG5678167.1"/>
    <property type="molecule type" value="Genomic_DNA"/>
</dbReference>
<evidence type="ECO:0000256" key="19">
    <source>
        <dbReference type="RuleBase" id="RU000405"/>
    </source>
</evidence>
<dbReference type="InterPro" id="IPR001054">
    <property type="entry name" value="A/G_cyclase"/>
</dbReference>
<keyword evidence="23" id="KW-1185">Reference proteome</keyword>
<comment type="cofactor">
    <cofactor evidence="3 17">
        <name>Mg(2+)</name>
        <dbReference type="ChEBI" id="CHEBI:18420"/>
    </cofactor>
</comment>
<dbReference type="SUPFAM" id="SSF81665">
    <property type="entry name" value="Calcium ATPase, transmembrane domain M"/>
    <property type="match status" value="1"/>
</dbReference>
<keyword evidence="8" id="KW-0677">Repeat</keyword>
<evidence type="ECO:0000256" key="5">
    <source>
        <dbReference type="ARBA" id="ARBA00012201"/>
    </source>
</evidence>
<comment type="function">
    <text evidence="17">Catalyzes the formation of the signaling molecule cAMP in response to G-protein signaling.</text>
</comment>
<dbReference type="InterPro" id="IPR032628">
    <property type="entry name" value="AC_N"/>
</dbReference>
<comment type="cofactor">
    <cofactor evidence="2">
        <name>Mn(2+)</name>
        <dbReference type="ChEBI" id="CHEBI:29035"/>
    </cofactor>
</comment>
<dbReference type="GO" id="GO:0007189">
    <property type="term" value="P:adenylate cyclase-activating G protein-coupled receptor signaling pathway"/>
    <property type="evidence" value="ECO:0007669"/>
    <property type="project" value="TreeGrafter"/>
</dbReference>
<feature type="transmembrane region" description="Helical" evidence="20">
    <location>
        <begin position="98"/>
        <end position="116"/>
    </location>
</feature>
<dbReference type="InterPro" id="IPR023298">
    <property type="entry name" value="ATPase_P-typ_TM_dom_sf"/>
</dbReference>
<evidence type="ECO:0000256" key="15">
    <source>
        <dbReference type="ARBA" id="ARBA00023180"/>
    </source>
</evidence>
<dbReference type="GO" id="GO:0005886">
    <property type="term" value="C:plasma membrane"/>
    <property type="evidence" value="ECO:0007669"/>
    <property type="project" value="InterPro"/>
</dbReference>
<keyword evidence="11 17" id="KW-0460">Magnesium</keyword>
<keyword evidence="9 17" id="KW-0547">Nucleotide-binding</keyword>
<feature type="binding site" evidence="18">
    <location>
        <begin position="382"/>
        <end position="384"/>
    </location>
    <ligand>
        <name>ATP</name>
        <dbReference type="ChEBI" id="CHEBI:30616"/>
    </ligand>
</feature>
<feature type="transmembrane region" description="Helical" evidence="20">
    <location>
        <begin position="649"/>
        <end position="668"/>
    </location>
</feature>
<dbReference type="GO" id="GO:0035556">
    <property type="term" value="P:intracellular signal transduction"/>
    <property type="evidence" value="ECO:0007669"/>
    <property type="project" value="InterPro"/>
</dbReference>
<evidence type="ECO:0000313" key="23">
    <source>
        <dbReference type="Proteomes" id="UP001107558"/>
    </source>
</evidence>
<dbReference type="InterPro" id="IPR029787">
    <property type="entry name" value="Nucleotide_cyclase"/>
</dbReference>
<keyword evidence="10 17" id="KW-0067">ATP-binding</keyword>
<evidence type="ECO:0000256" key="17">
    <source>
        <dbReference type="PIRNR" id="PIRNR039050"/>
    </source>
</evidence>
<evidence type="ECO:0000256" key="16">
    <source>
        <dbReference type="ARBA" id="ARBA00023239"/>
    </source>
</evidence>
<evidence type="ECO:0000256" key="12">
    <source>
        <dbReference type="ARBA" id="ARBA00022989"/>
    </source>
</evidence>
<evidence type="ECO:0000256" key="13">
    <source>
        <dbReference type="ARBA" id="ARBA00022998"/>
    </source>
</evidence>
<evidence type="ECO:0000256" key="18">
    <source>
        <dbReference type="PIRSR" id="PIRSR039050-50"/>
    </source>
</evidence>
<evidence type="ECO:0000256" key="9">
    <source>
        <dbReference type="ARBA" id="ARBA00022741"/>
    </source>
</evidence>
<proteinExistence type="inferred from homology"/>
<dbReference type="Pfam" id="PF00211">
    <property type="entry name" value="Guanylate_cyc"/>
    <property type="match status" value="2"/>
</dbReference>
<feature type="binding site" evidence="18">
    <location>
        <position position="984"/>
    </location>
    <ligand>
        <name>ATP</name>
        <dbReference type="ChEBI" id="CHEBI:30616"/>
    </ligand>
</feature>
<keyword evidence="12 20" id="KW-1133">Transmembrane helix</keyword>
<feature type="transmembrane region" description="Helical" evidence="20">
    <location>
        <begin position="739"/>
        <end position="758"/>
    </location>
</feature>
<feature type="domain" description="Guanylate cyclase" evidence="21">
    <location>
        <begin position="335"/>
        <end position="462"/>
    </location>
</feature>
<evidence type="ECO:0000256" key="7">
    <source>
        <dbReference type="ARBA" id="ARBA00022723"/>
    </source>
</evidence>
<dbReference type="CDD" id="cd07302">
    <property type="entry name" value="CHD"/>
    <property type="match status" value="2"/>
</dbReference>
<evidence type="ECO:0000256" key="14">
    <source>
        <dbReference type="ARBA" id="ARBA00023136"/>
    </source>
</evidence>
<keyword evidence="13 17" id="KW-0115">cAMP biosynthesis</keyword>
<dbReference type="PROSITE" id="PS00452">
    <property type="entry name" value="GUANYLATE_CYCLASE_1"/>
    <property type="match status" value="1"/>
</dbReference>
<keyword evidence="16 17" id="KW-0456">Lyase</keyword>
<dbReference type="OrthoDB" id="10006362at2759"/>
<keyword evidence="7 17" id="KW-0479">Metal-binding</keyword>
<feature type="binding site" evidence="18">
    <location>
        <begin position="1105"/>
        <end position="1109"/>
    </location>
    <ligand>
        <name>ATP</name>
        <dbReference type="ChEBI" id="CHEBI:30616"/>
    </ligand>
</feature>
<feature type="binding site" evidence="18">
    <location>
        <position position="428"/>
    </location>
    <ligand>
        <name>ATP</name>
        <dbReference type="ChEBI" id="CHEBI:30616"/>
    </ligand>
</feature>
<comment type="subcellular location">
    <subcellularLocation>
        <location evidence="4">Membrane</location>
        <topology evidence="4">Multi-pass membrane protein</topology>
    </subcellularLocation>
</comment>
<evidence type="ECO:0000256" key="3">
    <source>
        <dbReference type="ARBA" id="ARBA00001946"/>
    </source>
</evidence>
<comment type="similarity">
    <text evidence="17 19">Belongs to the adenylyl cyclase class-4/guanylyl cyclase family.</text>
</comment>
<dbReference type="SUPFAM" id="SSF55073">
    <property type="entry name" value="Nucleotide cyclase"/>
    <property type="match status" value="2"/>
</dbReference>
<dbReference type="InterPro" id="IPR030672">
    <property type="entry name" value="Adcy"/>
</dbReference>
<sequence length="1179" mass="136883">MIKKILDCLKCKSVNNENSNDVDLDDEKYISTKKWEWSYLRKECQNLGLDNFYRTYIHRMQRSYLTLIFIIQALVTLTHIVVLIVDRDSFQNSVIPDVLIYAFSLPLFVVILIPAFNDDVTNFWRPFVCSFFAIMTQVIADLSIPIYHAINTHNFEKALRPMYASHNLLIIYIFLPITDNLTVCFMGLATTSLYMIVIIFVSYANDEYIIIKVLSELFFFLCINFMGMFFRLTNEIDIRRTFIHRRECVQKNLSLKFERNQEKSLLLSILPEHIAEKMERDIKLMVERLKSRKRERGLSVIFEPKNLSIPAQIPQSKRQWSATNKLYAEKHSDVTILYADVVNFTQMTTQLPVRQLVETLHELFVKFDEASVEHNVLRIKFLGDCYYCVSGVPIKNKRHAKNCVELGLRMIRDIRELRLERHLNIDMRIGIHSGTIIGGVMGANKWQYDIWSKDVVIANKIEGTGVSGKIHITNKTLALLNGEYAVDEGTQAAKDDPLLNKYEITTFLISPEFSDEVQSTSKANGMTKVKSISQISMMNEQSSIRKNFMQNSMEQFRDIMKQTNIEMERELERMPIGKFRFLRLLVNKKLSTLEPRATFYGRDSITEDDVELGYQAKKMNEISKVFLKFTRNPKWEWPFLNQTDLLLKYSMLMSFIVLLVIIGIQILNRVSTVTFYWYASIATVLMFSVIAIIWFKKLWDVFAPVQEIDSSMITPPQSPFLKRLYDFSYDIMSNAVWRIVIYLIVVATLICVSLLHFVERCIDFTEYPHGYKNLTLDENLKYEYSSCLNSWSVTQCIVLTICTIFLFLRIHFMLKFFVALFINCIYFFIVFEWYEFVYEVGATVNPDLDPKYAHYLKVIVATLIFHLIDRHSEYIQRVAFIWKQQLLEKKRLAEITKETNKILVHNLLPVHVAEIYLSRQYRNDLYSEEYENVAVMFATIINFETSADTIESEHSVLKGLNEIISAFDEKLMTFTGYQKVEKIKVAGWSYMAACGLDPGGRGDSTSSISKGLMDGRRSLNMNLTQRTPEVRKQKISLRQSKNVVLILVEFAIELMRELRNFCEEDEKFKNRSHLQLRVGISHGRVMAGVIGASKPLYDIWGNSVNMASRMDSTGIPGKIQVTEETANVLMSFGIGCKLRGDVYVKGKGLLPTYFVSISDDLEFIKEDHKSTQISFETKL</sequence>
<gene>
    <name evidence="22" type="ORF">PVAND_007860</name>
</gene>
<dbReference type="GO" id="GO:0006171">
    <property type="term" value="P:cAMP biosynthetic process"/>
    <property type="evidence" value="ECO:0007669"/>
    <property type="project" value="UniProtKB-KW"/>
</dbReference>
<feature type="binding site" evidence="18">
    <location>
        <position position="1145"/>
    </location>
    <ligand>
        <name>ATP</name>
        <dbReference type="ChEBI" id="CHEBI:30616"/>
    </ligand>
</feature>
<feature type="transmembrane region" description="Helical" evidence="20">
    <location>
        <begin position="64"/>
        <end position="86"/>
    </location>
</feature>
<dbReference type="GO" id="GO:0004016">
    <property type="term" value="F:adenylate cyclase activity"/>
    <property type="evidence" value="ECO:0007669"/>
    <property type="project" value="UniProtKB-EC"/>
</dbReference>
<evidence type="ECO:0000259" key="21">
    <source>
        <dbReference type="PROSITE" id="PS50125"/>
    </source>
</evidence>
<keyword evidence="15" id="KW-0325">Glycoprotein</keyword>
<comment type="caution">
    <text evidence="22">The sequence shown here is derived from an EMBL/GenBank/DDBJ whole genome shotgun (WGS) entry which is preliminary data.</text>
</comment>
<evidence type="ECO:0000256" key="11">
    <source>
        <dbReference type="ARBA" id="ARBA00022842"/>
    </source>
</evidence>
<dbReference type="Pfam" id="PF16214">
    <property type="entry name" value="AC_N"/>
    <property type="match status" value="1"/>
</dbReference>
<feature type="transmembrane region" description="Helical" evidence="20">
    <location>
        <begin position="128"/>
        <end position="150"/>
    </location>
</feature>
<feature type="binding site" evidence="18">
    <location>
        <begin position="340"/>
        <end position="345"/>
    </location>
    <ligand>
        <name>ATP</name>
        <dbReference type="ChEBI" id="CHEBI:30616"/>
    </ligand>
</feature>
<name>A0A9J6C869_POLVA</name>
<dbReference type="GO" id="GO:0046872">
    <property type="term" value="F:metal ion binding"/>
    <property type="evidence" value="ECO:0007669"/>
    <property type="project" value="UniProtKB-KW"/>
</dbReference>
<dbReference type="GO" id="GO:0005524">
    <property type="term" value="F:ATP binding"/>
    <property type="evidence" value="ECO:0007669"/>
    <property type="project" value="UniProtKB-UniRule"/>
</dbReference>
<dbReference type="PANTHER" id="PTHR45627:SF23">
    <property type="entry name" value="AT30656P-RELATED"/>
    <property type="match status" value="1"/>
</dbReference>
<feature type="transmembrane region" description="Helical" evidence="20">
    <location>
        <begin position="674"/>
        <end position="695"/>
    </location>
</feature>
<evidence type="ECO:0000256" key="6">
    <source>
        <dbReference type="ARBA" id="ARBA00022692"/>
    </source>
</evidence>
<accession>A0A9J6C869</accession>
<protein>
    <recommendedName>
        <fullName evidence="5 17">adenylate cyclase</fullName>
        <ecNumber evidence="5 17">4.6.1.1</ecNumber>
    </recommendedName>
</protein>
<dbReference type="Proteomes" id="UP001107558">
    <property type="component" value="Chromosome 2"/>
</dbReference>
<feature type="binding site" evidence="18">
    <location>
        <begin position="1098"/>
        <end position="1100"/>
    </location>
    <ligand>
        <name>ATP</name>
        <dbReference type="ChEBI" id="CHEBI:30616"/>
    </ligand>
</feature>
<reference evidence="22" key="1">
    <citation type="submission" date="2021-03" db="EMBL/GenBank/DDBJ databases">
        <title>Chromosome level genome of the anhydrobiotic midge Polypedilum vanderplanki.</title>
        <authorList>
            <person name="Yoshida Y."/>
            <person name="Kikawada T."/>
            <person name="Gusev O."/>
        </authorList>
    </citation>
    <scope>NUCLEOTIDE SEQUENCE</scope>
    <source>
        <strain evidence="22">NIAS01</strain>
        <tissue evidence="22">Whole body or cell culture</tissue>
    </source>
</reference>
<evidence type="ECO:0000256" key="1">
    <source>
        <dbReference type="ARBA" id="ARBA00001593"/>
    </source>
</evidence>
<keyword evidence="14 17" id="KW-0472">Membrane</keyword>
<evidence type="ECO:0000256" key="4">
    <source>
        <dbReference type="ARBA" id="ARBA00004141"/>
    </source>
</evidence>
<keyword evidence="6 20" id="KW-0812">Transmembrane</keyword>
<feature type="transmembrane region" description="Helical" evidence="20">
    <location>
        <begin position="185"/>
        <end position="203"/>
    </location>
</feature>
<dbReference type="PANTHER" id="PTHR45627">
    <property type="entry name" value="ADENYLATE CYCLASE TYPE 1"/>
    <property type="match status" value="1"/>
</dbReference>
<dbReference type="FunFam" id="3.30.70.1230:FF:000024">
    <property type="entry name" value="ACXA, isoform A"/>
    <property type="match status" value="1"/>
</dbReference>
<feature type="domain" description="Guanylate cyclase" evidence="21">
    <location>
        <begin position="934"/>
        <end position="1111"/>
    </location>
</feature>
<dbReference type="EC" id="4.6.1.1" evidence="5 17"/>
<dbReference type="InterPro" id="IPR018297">
    <property type="entry name" value="A/G_cyclase_CS"/>
</dbReference>
<dbReference type="AlphaFoldDB" id="A0A9J6C869"/>